<dbReference type="RefSeq" id="WP_091811068.1">
    <property type="nucleotide sequence ID" value="NZ_FNNE01000001.1"/>
</dbReference>
<reference evidence="2 3" key="1">
    <citation type="submission" date="2016-10" db="EMBL/GenBank/DDBJ databases">
        <authorList>
            <person name="de Groot N.N."/>
        </authorList>
    </citation>
    <scope>NUCLEOTIDE SEQUENCE [LARGE SCALE GENOMIC DNA]</scope>
    <source>
        <strain evidence="2 3">CGMCC 1.7059</strain>
    </source>
</reference>
<evidence type="ECO:0000256" key="1">
    <source>
        <dbReference type="SAM" id="Phobius"/>
    </source>
</evidence>
<evidence type="ECO:0000313" key="2">
    <source>
        <dbReference type="EMBL" id="SDW04784.1"/>
    </source>
</evidence>
<keyword evidence="1" id="KW-0472">Membrane</keyword>
<evidence type="ECO:0008006" key="4">
    <source>
        <dbReference type="Google" id="ProtNLM"/>
    </source>
</evidence>
<dbReference type="STRING" id="488533.SAMN04487960_101186"/>
<proteinExistence type="predicted"/>
<protein>
    <recommendedName>
        <fullName evidence="4">DUF3301 domain-containing protein</fullName>
    </recommendedName>
</protein>
<keyword evidence="3" id="KW-1185">Reference proteome</keyword>
<keyword evidence="1" id="KW-1133">Transmembrane helix</keyword>
<name>A0A1H2QDQ4_9GAMM</name>
<organism evidence="2 3">
    <name type="scientific">Marinobacter mobilis</name>
    <dbReference type="NCBI Taxonomy" id="488533"/>
    <lineage>
        <taxon>Bacteria</taxon>
        <taxon>Pseudomonadati</taxon>
        <taxon>Pseudomonadota</taxon>
        <taxon>Gammaproteobacteria</taxon>
        <taxon>Pseudomonadales</taxon>
        <taxon>Marinobacteraceae</taxon>
        <taxon>Marinobacter</taxon>
    </lineage>
</organism>
<keyword evidence="1" id="KW-0812">Transmembrane</keyword>
<dbReference type="OrthoDB" id="5959530at2"/>
<sequence>MTLGNIFWLFVFGFVVWYWWRAKAIKDSVLTAAKRYCGTMDVMLLDDAVYLRGLWFKRDRQGRIRVWRRFLFDFTTTGEERYTGRVIMLGQRIEHMELEPHRFSDYH</sequence>
<accession>A0A1H2QDQ4</accession>
<evidence type="ECO:0000313" key="3">
    <source>
        <dbReference type="Proteomes" id="UP000199675"/>
    </source>
</evidence>
<gene>
    <name evidence="2" type="ORF">SAMN04487960_101186</name>
</gene>
<dbReference type="Proteomes" id="UP000199675">
    <property type="component" value="Unassembled WGS sequence"/>
</dbReference>
<dbReference type="Pfam" id="PF11743">
    <property type="entry name" value="DUF3301"/>
    <property type="match status" value="1"/>
</dbReference>
<dbReference type="EMBL" id="FNNE01000001">
    <property type="protein sequence ID" value="SDW04784.1"/>
    <property type="molecule type" value="Genomic_DNA"/>
</dbReference>
<dbReference type="InterPro" id="IPR021732">
    <property type="entry name" value="DUF3301"/>
</dbReference>
<feature type="transmembrane region" description="Helical" evidence="1">
    <location>
        <begin position="6"/>
        <end position="22"/>
    </location>
</feature>
<dbReference type="AlphaFoldDB" id="A0A1H2QDQ4"/>